<organism evidence="2 3">
    <name type="scientific">Vigna angularis var. angularis</name>
    <dbReference type="NCBI Taxonomy" id="157739"/>
    <lineage>
        <taxon>Eukaryota</taxon>
        <taxon>Viridiplantae</taxon>
        <taxon>Streptophyta</taxon>
        <taxon>Embryophyta</taxon>
        <taxon>Tracheophyta</taxon>
        <taxon>Spermatophyta</taxon>
        <taxon>Magnoliopsida</taxon>
        <taxon>eudicotyledons</taxon>
        <taxon>Gunneridae</taxon>
        <taxon>Pentapetalae</taxon>
        <taxon>rosids</taxon>
        <taxon>fabids</taxon>
        <taxon>Fabales</taxon>
        <taxon>Fabaceae</taxon>
        <taxon>Papilionoideae</taxon>
        <taxon>50 kb inversion clade</taxon>
        <taxon>NPAAA clade</taxon>
        <taxon>indigoferoid/millettioid clade</taxon>
        <taxon>Phaseoleae</taxon>
        <taxon>Vigna</taxon>
    </lineage>
</organism>
<keyword evidence="3" id="KW-1185">Reference proteome</keyword>
<keyword evidence="1" id="KW-1133">Transmembrane helix</keyword>
<dbReference type="Proteomes" id="UP000291084">
    <property type="component" value="Chromosome 5"/>
</dbReference>
<evidence type="ECO:0000313" key="3">
    <source>
        <dbReference type="Proteomes" id="UP000291084"/>
    </source>
</evidence>
<gene>
    <name evidence="2" type="primary">Vigan.05G016600</name>
    <name evidence="2" type="ORF">VIGAN_05016600</name>
</gene>
<keyword evidence="1" id="KW-0472">Membrane</keyword>
<sequence length="76" mass="9047">SALHFTKGLTIINIMLNLFPEYDCMFPRLFLRLSCIPESSIRKGYGRINHVFLLFFSFWYVNLYDYSLYGMGQLHL</sequence>
<feature type="transmembrane region" description="Helical" evidence="1">
    <location>
        <begin position="51"/>
        <end position="69"/>
    </location>
</feature>
<evidence type="ECO:0000256" key="1">
    <source>
        <dbReference type="SAM" id="Phobius"/>
    </source>
</evidence>
<keyword evidence="1" id="KW-0812">Transmembrane</keyword>
<dbReference type="AlphaFoldDB" id="A0A0S3S1Z3"/>
<accession>A0A0S3S1Z3</accession>
<proteinExistence type="predicted"/>
<evidence type="ECO:0000313" key="2">
    <source>
        <dbReference type="EMBL" id="BAT86845.1"/>
    </source>
</evidence>
<name>A0A0S3S1Z3_PHAAN</name>
<reference evidence="2 3" key="1">
    <citation type="journal article" date="2015" name="Sci. Rep.">
        <title>The power of single molecule real-time sequencing technology in the de novo assembly of a eukaryotic genome.</title>
        <authorList>
            <person name="Sakai H."/>
            <person name="Naito K."/>
            <person name="Ogiso-Tanaka E."/>
            <person name="Takahashi Y."/>
            <person name="Iseki K."/>
            <person name="Muto C."/>
            <person name="Satou K."/>
            <person name="Teruya K."/>
            <person name="Shiroma A."/>
            <person name="Shimoji M."/>
            <person name="Hirano T."/>
            <person name="Itoh T."/>
            <person name="Kaga A."/>
            <person name="Tomooka N."/>
        </authorList>
    </citation>
    <scope>NUCLEOTIDE SEQUENCE [LARGE SCALE GENOMIC DNA]</scope>
    <source>
        <strain evidence="3">cv. Shumari</strain>
    </source>
</reference>
<protein>
    <submittedName>
        <fullName evidence="2">Uncharacterized protein</fullName>
    </submittedName>
</protein>
<feature type="non-terminal residue" evidence="2">
    <location>
        <position position="1"/>
    </location>
</feature>
<dbReference type="EMBL" id="AP015038">
    <property type="protein sequence ID" value="BAT86845.1"/>
    <property type="molecule type" value="Genomic_DNA"/>
</dbReference>